<dbReference type="EMBL" id="ML119112">
    <property type="protein sequence ID" value="RPB15696.1"/>
    <property type="molecule type" value="Genomic_DNA"/>
</dbReference>
<dbReference type="InParanoid" id="A0A3N4KYS6"/>
<protein>
    <submittedName>
        <fullName evidence="1">Uncharacterized protein</fullName>
    </submittedName>
</protein>
<evidence type="ECO:0000313" key="2">
    <source>
        <dbReference type="Proteomes" id="UP000277580"/>
    </source>
</evidence>
<proteinExistence type="predicted"/>
<dbReference type="AlphaFoldDB" id="A0A3N4KYS6"/>
<reference evidence="1 2" key="1">
    <citation type="journal article" date="2018" name="Nat. Ecol. Evol.">
        <title>Pezizomycetes genomes reveal the molecular basis of ectomycorrhizal truffle lifestyle.</title>
        <authorList>
            <person name="Murat C."/>
            <person name="Payen T."/>
            <person name="Noel B."/>
            <person name="Kuo A."/>
            <person name="Morin E."/>
            <person name="Chen J."/>
            <person name="Kohler A."/>
            <person name="Krizsan K."/>
            <person name="Balestrini R."/>
            <person name="Da Silva C."/>
            <person name="Montanini B."/>
            <person name="Hainaut M."/>
            <person name="Levati E."/>
            <person name="Barry K.W."/>
            <person name="Belfiori B."/>
            <person name="Cichocki N."/>
            <person name="Clum A."/>
            <person name="Dockter R.B."/>
            <person name="Fauchery L."/>
            <person name="Guy J."/>
            <person name="Iotti M."/>
            <person name="Le Tacon F."/>
            <person name="Lindquist E.A."/>
            <person name="Lipzen A."/>
            <person name="Malagnac F."/>
            <person name="Mello A."/>
            <person name="Molinier V."/>
            <person name="Miyauchi S."/>
            <person name="Poulain J."/>
            <person name="Riccioni C."/>
            <person name="Rubini A."/>
            <person name="Sitrit Y."/>
            <person name="Splivallo R."/>
            <person name="Traeger S."/>
            <person name="Wang M."/>
            <person name="Zifcakova L."/>
            <person name="Wipf D."/>
            <person name="Zambonelli A."/>
            <person name="Paolocci F."/>
            <person name="Nowrousian M."/>
            <person name="Ottonello S."/>
            <person name="Baldrian P."/>
            <person name="Spatafora J.W."/>
            <person name="Henrissat B."/>
            <person name="Nagy L.G."/>
            <person name="Aury J.M."/>
            <person name="Wincker P."/>
            <person name="Grigoriev I.V."/>
            <person name="Bonfante P."/>
            <person name="Martin F.M."/>
        </authorList>
    </citation>
    <scope>NUCLEOTIDE SEQUENCE [LARGE SCALE GENOMIC DNA]</scope>
    <source>
        <strain evidence="1 2">CCBAS932</strain>
    </source>
</reference>
<accession>A0A3N4KYS6</accession>
<sequence length="160" mass="18811">MAYDAKYCGPKYLWLIQKQISRTVKISSTNKAQYFGMSRVLKLNPQNNQHEQVFISALQHLSTRLWDIPALGWIPIGFRLPADLKSFRRRFSEKEKARRDLELKNSLMEGNFHDQVHWIMVYIYVAVLEFNHKILIDNKSLPLFCQDDFTVVHGVLADTR</sequence>
<keyword evidence="2" id="KW-1185">Reference proteome</keyword>
<organism evidence="1 2">
    <name type="scientific">Morchella conica CCBAS932</name>
    <dbReference type="NCBI Taxonomy" id="1392247"/>
    <lineage>
        <taxon>Eukaryota</taxon>
        <taxon>Fungi</taxon>
        <taxon>Dikarya</taxon>
        <taxon>Ascomycota</taxon>
        <taxon>Pezizomycotina</taxon>
        <taxon>Pezizomycetes</taxon>
        <taxon>Pezizales</taxon>
        <taxon>Morchellaceae</taxon>
        <taxon>Morchella</taxon>
    </lineage>
</organism>
<evidence type="ECO:0000313" key="1">
    <source>
        <dbReference type="EMBL" id="RPB15696.1"/>
    </source>
</evidence>
<dbReference type="Proteomes" id="UP000277580">
    <property type="component" value="Unassembled WGS sequence"/>
</dbReference>
<gene>
    <name evidence="1" type="ORF">P167DRAFT_542843</name>
</gene>
<name>A0A3N4KYS6_9PEZI</name>